<evidence type="ECO:0000259" key="1">
    <source>
        <dbReference type="PROSITE" id="PS50879"/>
    </source>
</evidence>
<name>A0AAV6U538_9ARAC</name>
<comment type="caution">
    <text evidence="2">The sequence shown here is derived from an EMBL/GenBank/DDBJ whole genome shotgun (WGS) entry which is preliminary data.</text>
</comment>
<dbReference type="GO" id="GO:0004523">
    <property type="term" value="F:RNA-DNA hybrid ribonuclease activity"/>
    <property type="evidence" value="ECO:0007669"/>
    <property type="project" value="InterPro"/>
</dbReference>
<proteinExistence type="predicted"/>
<evidence type="ECO:0000313" key="2">
    <source>
        <dbReference type="EMBL" id="KAG8179194.1"/>
    </source>
</evidence>
<evidence type="ECO:0000313" key="3">
    <source>
        <dbReference type="Proteomes" id="UP000827092"/>
    </source>
</evidence>
<dbReference type="Proteomes" id="UP000827092">
    <property type="component" value="Unassembled WGS sequence"/>
</dbReference>
<accession>A0AAV6U538</accession>
<dbReference type="AlphaFoldDB" id="A0AAV6U538"/>
<feature type="domain" description="RNase H type-1" evidence="1">
    <location>
        <begin position="1"/>
        <end position="54"/>
    </location>
</feature>
<reference evidence="2 3" key="1">
    <citation type="journal article" date="2022" name="Nat. Ecol. Evol.">
        <title>A masculinizing supergene underlies an exaggerated male reproductive morph in a spider.</title>
        <authorList>
            <person name="Hendrickx F."/>
            <person name="De Corte Z."/>
            <person name="Sonet G."/>
            <person name="Van Belleghem S.M."/>
            <person name="Kostlbacher S."/>
            <person name="Vangestel C."/>
        </authorList>
    </citation>
    <scope>NUCLEOTIDE SEQUENCE [LARGE SCALE GENOMIC DNA]</scope>
    <source>
        <strain evidence="2">W744_W776</strain>
    </source>
</reference>
<dbReference type="PROSITE" id="PS50879">
    <property type="entry name" value="RNASE_H_1"/>
    <property type="match status" value="1"/>
</dbReference>
<gene>
    <name evidence="2" type="ORF">JTE90_004023</name>
</gene>
<keyword evidence="3" id="KW-1185">Reference proteome</keyword>
<organism evidence="2 3">
    <name type="scientific">Oedothorax gibbosus</name>
    <dbReference type="NCBI Taxonomy" id="931172"/>
    <lineage>
        <taxon>Eukaryota</taxon>
        <taxon>Metazoa</taxon>
        <taxon>Ecdysozoa</taxon>
        <taxon>Arthropoda</taxon>
        <taxon>Chelicerata</taxon>
        <taxon>Arachnida</taxon>
        <taxon>Araneae</taxon>
        <taxon>Araneomorphae</taxon>
        <taxon>Entelegynae</taxon>
        <taxon>Araneoidea</taxon>
        <taxon>Linyphiidae</taxon>
        <taxon>Erigoninae</taxon>
        <taxon>Oedothorax</taxon>
    </lineage>
</organism>
<protein>
    <recommendedName>
        <fullName evidence="1">RNase H type-1 domain-containing protein</fullName>
    </recommendedName>
</protein>
<dbReference type="SUPFAM" id="SSF53098">
    <property type="entry name" value="Ribonuclease H-like"/>
    <property type="match status" value="1"/>
</dbReference>
<dbReference type="InterPro" id="IPR002156">
    <property type="entry name" value="RNaseH_domain"/>
</dbReference>
<dbReference type="GO" id="GO:0003676">
    <property type="term" value="F:nucleic acid binding"/>
    <property type="evidence" value="ECO:0007669"/>
    <property type="project" value="InterPro"/>
</dbReference>
<dbReference type="InterPro" id="IPR036397">
    <property type="entry name" value="RNaseH_sf"/>
</dbReference>
<dbReference type="InterPro" id="IPR012337">
    <property type="entry name" value="RNaseH-like_sf"/>
</dbReference>
<dbReference type="Gene3D" id="3.30.420.10">
    <property type="entry name" value="Ribonuclease H-like superfamily/Ribonuclease H"/>
    <property type="match status" value="1"/>
</dbReference>
<dbReference type="EMBL" id="JAFNEN010000643">
    <property type="protein sequence ID" value="KAG8179194.1"/>
    <property type="molecule type" value="Genomic_DNA"/>
</dbReference>
<sequence>MASAVLYPGSPIILNIQNLCKDMINKSINIYWIKAHVGIFGNEVADTLAGAAHDLSKYTENIKIPKSFLKKTLKDETIIRWQEDWDSSEKDGPGPTICKLCYFIDFNKLGVFDPAGSSGSVLLAVVPLGGGWILCAP</sequence>